<dbReference type="InterPro" id="IPR012338">
    <property type="entry name" value="Beta-lactam/transpept-like"/>
</dbReference>
<dbReference type="SUPFAM" id="SSF56601">
    <property type="entry name" value="beta-lactamase/transpeptidase-like"/>
    <property type="match status" value="1"/>
</dbReference>
<dbReference type="Pfam" id="PF21922">
    <property type="entry name" value="PBP_dimer_2"/>
    <property type="match status" value="1"/>
</dbReference>
<dbReference type="InterPro" id="IPR001460">
    <property type="entry name" value="PCN-bd_Tpept"/>
</dbReference>
<evidence type="ECO:0000256" key="2">
    <source>
        <dbReference type="SAM" id="Phobius"/>
    </source>
</evidence>
<keyword evidence="2" id="KW-0812">Transmembrane</keyword>
<reference evidence="5 6" key="1">
    <citation type="submission" date="2015-09" db="EMBL/GenBank/DDBJ databases">
        <authorList>
            <consortium name="Pathogen Informatics"/>
        </authorList>
    </citation>
    <scope>NUCLEOTIDE SEQUENCE [LARGE SCALE GENOMIC DNA]</scope>
    <source>
        <strain evidence="5 6">2789STDY5834884</strain>
    </source>
</reference>
<keyword evidence="2" id="KW-0472">Membrane</keyword>
<evidence type="ECO:0000259" key="4">
    <source>
        <dbReference type="Pfam" id="PF21922"/>
    </source>
</evidence>
<keyword evidence="2" id="KW-1133">Transmembrane helix</keyword>
<sequence length="509" mass="56183">MTRDERTMRQKTDKSRQLKSRGRREVNREGENRQQAAKTARRHRNREYAVVTYFFLIVFVGLIGYFLYFQFVKSDEFINSPYNSLQDLFSKNVVRGEIQTKDGHVIARTKVGSDASETREYPDGRVFAHVAGFAVNGKAGLEKQENFSLLRSHEFFLDQIVNDISGKKNTGDNVITTLDYEAQAAAYNALGDYEGAVIAIEPKTGKIAVMVSKPDYDPNTIASDWESVNGDGSTSLYNRATQGQYAPGSVFKIFTALEYYNENPSTYNDYSFDCDGSITKDGFTIHCAGNKSHGQEDLTKSFAKSCNSSFSNIGLLVDNNKLNTLCDDMLFNKNLPIAFDSKKSKFALDNNASSALTMQTTIGQGNTLVSPLHMCMIAGAICNDGNLMRPYLVDHTENASGALVEQNKPASYKQIMSKDQAAFLQNLMAAVVSDGTGAKLRDQSYEAFGKTGTAQVSDSTDQTNAWFVGYGKKDGYNDLAIAVIVEDSGAGSTYAVPVAKKVFDKYFNE</sequence>
<evidence type="ECO:0000313" key="6">
    <source>
        <dbReference type="Proteomes" id="UP000095602"/>
    </source>
</evidence>
<protein>
    <submittedName>
        <fullName evidence="5">Penicillin-binding protein A</fullName>
    </submittedName>
</protein>
<dbReference type="AlphaFoldDB" id="A0A174G565"/>
<dbReference type="Pfam" id="PF00905">
    <property type="entry name" value="Transpeptidase"/>
    <property type="match status" value="1"/>
</dbReference>
<feature type="domain" description="Penicillin-binding protein transpeptidase" evidence="3">
    <location>
        <begin position="195"/>
        <end position="503"/>
    </location>
</feature>
<dbReference type="GO" id="GO:0071555">
    <property type="term" value="P:cell wall organization"/>
    <property type="evidence" value="ECO:0007669"/>
    <property type="project" value="TreeGrafter"/>
</dbReference>
<feature type="compositionally biased region" description="Basic and acidic residues" evidence="1">
    <location>
        <begin position="23"/>
        <end position="32"/>
    </location>
</feature>
<feature type="domain" description="Penicillin binding protein A dimerisation" evidence="4">
    <location>
        <begin position="95"/>
        <end position="174"/>
    </location>
</feature>
<feature type="transmembrane region" description="Helical" evidence="2">
    <location>
        <begin position="48"/>
        <end position="68"/>
    </location>
</feature>
<dbReference type="EMBL" id="CZAJ01000001">
    <property type="protein sequence ID" value="CUO56256.1"/>
    <property type="molecule type" value="Genomic_DNA"/>
</dbReference>
<dbReference type="GO" id="GO:0008658">
    <property type="term" value="F:penicillin binding"/>
    <property type="evidence" value="ECO:0007669"/>
    <property type="project" value="InterPro"/>
</dbReference>
<organism evidence="5 6">
    <name type="scientific">Agathobacter rectalis</name>
    <dbReference type="NCBI Taxonomy" id="39491"/>
    <lineage>
        <taxon>Bacteria</taxon>
        <taxon>Bacillati</taxon>
        <taxon>Bacillota</taxon>
        <taxon>Clostridia</taxon>
        <taxon>Lachnospirales</taxon>
        <taxon>Lachnospiraceae</taxon>
        <taxon>Agathobacter</taxon>
    </lineage>
</organism>
<name>A0A174G565_9FIRM</name>
<dbReference type="Proteomes" id="UP000095602">
    <property type="component" value="Unassembled WGS sequence"/>
</dbReference>
<feature type="region of interest" description="Disordered" evidence="1">
    <location>
        <begin position="1"/>
        <end position="41"/>
    </location>
</feature>
<evidence type="ECO:0000259" key="3">
    <source>
        <dbReference type="Pfam" id="PF00905"/>
    </source>
</evidence>
<proteinExistence type="predicted"/>
<feature type="compositionally biased region" description="Basic and acidic residues" evidence="1">
    <location>
        <begin position="1"/>
        <end position="16"/>
    </location>
</feature>
<dbReference type="Gene3D" id="3.40.710.10">
    <property type="entry name" value="DD-peptidase/beta-lactamase superfamily"/>
    <property type="match status" value="1"/>
</dbReference>
<accession>A0A174G565</accession>
<gene>
    <name evidence="5" type="primary">pbpA_1</name>
    <name evidence="5" type="ORF">ERS852497_00064</name>
</gene>
<dbReference type="InterPro" id="IPR054120">
    <property type="entry name" value="PBPA_dimer"/>
</dbReference>
<dbReference type="Gene3D" id="3.90.1310.10">
    <property type="entry name" value="Penicillin-binding protein 2a (Domain 2)"/>
    <property type="match status" value="1"/>
</dbReference>
<dbReference type="InterPro" id="IPR050515">
    <property type="entry name" value="Beta-lactam/transpept"/>
</dbReference>
<dbReference type="GO" id="GO:0071972">
    <property type="term" value="F:peptidoglycan L,D-transpeptidase activity"/>
    <property type="evidence" value="ECO:0007669"/>
    <property type="project" value="TreeGrafter"/>
</dbReference>
<evidence type="ECO:0000256" key="1">
    <source>
        <dbReference type="SAM" id="MobiDB-lite"/>
    </source>
</evidence>
<evidence type="ECO:0000313" key="5">
    <source>
        <dbReference type="EMBL" id="CUO56256.1"/>
    </source>
</evidence>
<dbReference type="PANTHER" id="PTHR30627">
    <property type="entry name" value="PEPTIDOGLYCAN D,D-TRANSPEPTIDASE"/>
    <property type="match status" value="1"/>
</dbReference>
<dbReference type="GO" id="GO:0005886">
    <property type="term" value="C:plasma membrane"/>
    <property type="evidence" value="ECO:0007669"/>
    <property type="project" value="TreeGrafter"/>
</dbReference>
<dbReference type="PANTHER" id="PTHR30627:SF24">
    <property type="entry name" value="PENICILLIN-BINDING PROTEIN 4B"/>
    <property type="match status" value="1"/>
</dbReference>